<dbReference type="OrthoDB" id="10047254at2759"/>
<protein>
    <recommendedName>
        <fullName evidence="2">Integrase catalytic domain-containing protein</fullName>
    </recommendedName>
</protein>
<dbReference type="InterPro" id="IPR036397">
    <property type="entry name" value="RNaseH_sf"/>
</dbReference>
<feature type="coiled-coil region" evidence="1">
    <location>
        <begin position="196"/>
        <end position="244"/>
    </location>
</feature>
<evidence type="ECO:0000313" key="3">
    <source>
        <dbReference type="EMBL" id="VDH91954.1"/>
    </source>
</evidence>
<evidence type="ECO:0000259" key="2">
    <source>
        <dbReference type="PROSITE" id="PS50994"/>
    </source>
</evidence>
<evidence type="ECO:0000256" key="1">
    <source>
        <dbReference type="SAM" id="Coils"/>
    </source>
</evidence>
<dbReference type="EMBL" id="UYJE01000282">
    <property type="protein sequence ID" value="VDH91954.1"/>
    <property type="molecule type" value="Genomic_DNA"/>
</dbReference>
<dbReference type="InterPro" id="IPR012337">
    <property type="entry name" value="RNaseH-like_sf"/>
</dbReference>
<gene>
    <name evidence="3" type="ORF">MGAL_10B092532</name>
</gene>
<dbReference type="GO" id="GO:0003676">
    <property type="term" value="F:nucleic acid binding"/>
    <property type="evidence" value="ECO:0007669"/>
    <property type="project" value="InterPro"/>
</dbReference>
<keyword evidence="1" id="KW-0175">Coiled coil</keyword>
<keyword evidence="4" id="KW-1185">Reference proteome</keyword>
<dbReference type="PROSITE" id="PS50994">
    <property type="entry name" value="INTEGRASE"/>
    <property type="match status" value="1"/>
</dbReference>
<dbReference type="PANTHER" id="PTHR46579">
    <property type="entry name" value="F5/8 TYPE C DOMAIN-CONTAINING PROTEIN-RELATED"/>
    <property type="match status" value="1"/>
</dbReference>
<reference evidence="3" key="1">
    <citation type="submission" date="2018-11" db="EMBL/GenBank/DDBJ databases">
        <authorList>
            <person name="Alioto T."/>
            <person name="Alioto T."/>
        </authorList>
    </citation>
    <scope>NUCLEOTIDE SEQUENCE</scope>
</reference>
<accession>A0A8B6BJT9</accession>
<dbReference type="Pfam" id="PF00665">
    <property type="entry name" value="rve"/>
    <property type="match status" value="1"/>
</dbReference>
<comment type="caution">
    <text evidence="3">The sequence shown here is derived from an EMBL/GenBank/DDBJ whole genome shotgun (WGS) entry which is preliminary data.</text>
</comment>
<proteinExistence type="predicted"/>
<dbReference type="FunFam" id="3.30.420.10:FF:000032">
    <property type="entry name" value="Retrovirus-related Pol polyprotein from transposon 297-like Protein"/>
    <property type="match status" value="1"/>
</dbReference>
<dbReference type="InterPro" id="IPR001584">
    <property type="entry name" value="Integrase_cat-core"/>
</dbReference>
<dbReference type="SUPFAM" id="SSF53098">
    <property type="entry name" value="Ribonuclease H-like"/>
    <property type="match status" value="1"/>
</dbReference>
<dbReference type="PANTHER" id="PTHR46579:SF1">
    <property type="entry name" value="F5_8 TYPE C DOMAIN-CONTAINING PROTEIN"/>
    <property type="match status" value="1"/>
</dbReference>
<dbReference type="Proteomes" id="UP000596742">
    <property type="component" value="Unassembled WGS sequence"/>
</dbReference>
<organism evidence="3 4">
    <name type="scientific">Mytilus galloprovincialis</name>
    <name type="common">Mediterranean mussel</name>
    <dbReference type="NCBI Taxonomy" id="29158"/>
    <lineage>
        <taxon>Eukaryota</taxon>
        <taxon>Metazoa</taxon>
        <taxon>Spiralia</taxon>
        <taxon>Lophotrochozoa</taxon>
        <taxon>Mollusca</taxon>
        <taxon>Bivalvia</taxon>
        <taxon>Autobranchia</taxon>
        <taxon>Pteriomorphia</taxon>
        <taxon>Mytilida</taxon>
        <taxon>Mytiloidea</taxon>
        <taxon>Mytilidae</taxon>
        <taxon>Mytilinae</taxon>
        <taxon>Mytilus</taxon>
    </lineage>
</organism>
<name>A0A8B6BJT9_MYTGA</name>
<dbReference type="GO" id="GO:0015074">
    <property type="term" value="P:DNA integration"/>
    <property type="evidence" value="ECO:0007669"/>
    <property type="project" value="InterPro"/>
</dbReference>
<sequence>MRQYIVGAPLERVAIDIMGPLPTSDKGNKYLLVIGDYFTKFIHAIPFRNQEAETVARSFVDNFITIFGVSMQVHTDQGANFESRLFRELCRILDIDKTRTTVMRPQSDGMVERFMRTIVNMLSSFVPLNKLDGLNHKPSADYLHELEQALALVHELARKNMNISCNSQKKLYDHKIHQNHYNVGDPTHLDDSLKKINVLHKENTSMKQKYAELKNSFEQEKLCSQNCKCEADTLKKEVSDLKKLVVPIPRLKTRENGKLVFLDTQIISATVKSVANISKEKAIITPKKHNGVMEDIQKQMTLMKTRWCQNNNTLTDITDGKAYRNIMVEYEKFDGFCLTALFNTDGVTSMLLKKWFSPTNANKEYFIGKSLKTISSRLQHIKPPSSIERLPRDLEKHYKSLKATELQAWLLYYGVPCLFGILPDTYLNHFSNLSEATFILLGDSITTEKLDRAESLLAKFYASFEGLYGSGSCGLNVHNTCVHLIHYVKLWDHFGHGAVLPLKITMLFYYNLYMEQE</sequence>
<dbReference type="Gene3D" id="3.30.420.10">
    <property type="entry name" value="Ribonuclease H-like superfamily/Ribonuclease H"/>
    <property type="match status" value="1"/>
</dbReference>
<feature type="domain" description="Integrase catalytic" evidence="2">
    <location>
        <begin position="5"/>
        <end position="176"/>
    </location>
</feature>
<evidence type="ECO:0000313" key="4">
    <source>
        <dbReference type="Proteomes" id="UP000596742"/>
    </source>
</evidence>
<dbReference type="AlphaFoldDB" id="A0A8B6BJT9"/>